<keyword evidence="2" id="KW-0547">Nucleotide-binding</keyword>
<evidence type="ECO:0000259" key="4">
    <source>
        <dbReference type="Pfam" id="PF08245"/>
    </source>
</evidence>
<evidence type="ECO:0000256" key="3">
    <source>
        <dbReference type="ARBA" id="ARBA00022840"/>
    </source>
</evidence>
<dbReference type="SUPFAM" id="SSF53623">
    <property type="entry name" value="MurD-like peptide ligases, catalytic domain"/>
    <property type="match status" value="1"/>
</dbReference>
<dbReference type="EMBL" id="CP002057">
    <property type="protein sequence ID" value="ADI37109.1"/>
    <property type="molecule type" value="Genomic_DNA"/>
</dbReference>
<dbReference type="InterPro" id="IPR051046">
    <property type="entry name" value="MurCDEF_CellWall_CoF430Synth"/>
</dbReference>
<dbReference type="KEGG" id="mvo:Mvol_1454"/>
<feature type="domain" description="Mur ligase central" evidence="4">
    <location>
        <begin position="144"/>
        <end position="321"/>
    </location>
</feature>
<dbReference type="Proteomes" id="UP000007722">
    <property type="component" value="Chromosome"/>
</dbReference>
<keyword evidence="6" id="KW-1185">Reference proteome</keyword>
<reference evidence="5 6" key="1">
    <citation type="submission" date="2010-05" db="EMBL/GenBank/DDBJ databases">
        <title>Complete sequence of Methanococcus voltae A3.</title>
        <authorList>
            <consortium name="US DOE Joint Genome Institute"/>
            <person name="Lucas S."/>
            <person name="Copeland A."/>
            <person name="Lapidus A."/>
            <person name="Cheng J.-F."/>
            <person name="Bruce D."/>
            <person name="Goodwin L."/>
            <person name="Pitluck S."/>
            <person name="Lowry S."/>
            <person name="Clum A."/>
            <person name="Land M."/>
            <person name="Hauser L."/>
            <person name="Kyrpides N."/>
            <person name="Mikhailova N."/>
            <person name="Whitman W.B."/>
            <person name="Woyke T."/>
        </authorList>
    </citation>
    <scope>NUCLEOTIDE SEQUENCE [LARGE SCALE GENOMIC DNA]</scope>
    <source>
        <strain evidence="6">ATCC BAA-1334 / A3</strain>
    </source>
</reference>
<sequence length="487" mass="56688">MEKNSKILIVDINHGALDIAEEYLFNKDFKNRKLKKGKKENYVILWDIYGKINKLNELYDLKGSSSFTDKDKEIYKKYNKLKDYMPQKLKLITSKIEDIDYSEFSDIIAPVHCPINVKFKTFHESVSEILCTKYKDFISKIITITGVKGKTSTSELINHILNGKYNVYLHNSTQGSITPTEVLNTLNRLEKEKKLYKYDYFIFEISLGLVSSKYGIITNILEDYPIANNLRSAKVKLSTLEFADNCYILKDLYNNYNKIIESLNIANIHIIDNNPPNLKIINKYPLEFQYTPKNNINLKTNDFKLNKKIFGLHNISNCILSYEICKNMMNSEDIIKRIESFELKNRMELEYYNILRNTNPGLNIKSISNSVEDFIESFDNPIICLGGDFGCTCEEINAEKLLNQLLKINKLNKLSNKTLPIYLSGDLGYEIHQIWQKKLNNSEKISNLKIRVEIIENVKITKKEDLIKLKILSEKNNYLIIYRSSIV</sequence>
<dbReference type="HOGENOM" id="CLU_047362_0_0_2"/>
<organism evidence="5 6">
    <name type="scientific">Methanococcus voltae (strain ATCC BAA-1334 / A3)</name>
    <dbReference type="NCBI Taxonomy" id="456320"/>
    <lineage>
        <taxon>Archaea</taxon>
        <taxon>Methanobacteriati</taxon>
        <taxon>Methanobacteriota</taxon>
        <taxon>Methanomada group</taxon>
        <taxon>Methanococci</taxon>
        <taxon>Methanococcales</taxon>
        <taxon>Methanococcaceae</taxon>
        <taxon>Methanococcus</taxon>
    </lineage>
</organism>
<gene>
    <name evidence="5" type="ordered locus">Mvol_1454</name>
</gene>
<dbReference type="NCBIfam" id="NF033197">
    <property type="entry name" value="F430_CfbE"/>
    <property type="match status" value="1"/>
</dbReference>
<proteinExistence type="predicted"/>
<dbReference type="Gene3D" id="3.40.1190.10">
    <property type="entry name" value="Mur-like, catalytic domain"/>
    <property type="match status" value="1"/>
</dbReference>
<dbReference type="GO" id="GO:0016881">
    <property type="term" value="F:acid-amino acid ligase activity"/>
    <property type="evidence" value="ECO:0007669"/>
    <property type="project" value="InterPro"/>
</dbReference>
<name>D7DQI2_METV3</name>
<evidence type="ECO:0000313" key="6">
    <source>
        <dbReference type="Proteomes" id="UP000007722"/>
    </source>
</evidence>
<protein>
    <submittedName>
        <fullName evidence="5">Mur ligase middle domain protein</fullName>
    </submittedName>
</protein>
<dbReference type="eggNOG" id="arCOG02822">
    <property type="taxonomic scope" value="Archaea"/>
</dbReference>
<dbReference type="GO" id="GO:0005524">
    <property type="term" value="F:ATP binding"/>
    <property type="evidence" value="ECO:0007669"/>
    <property type="project" value="UniProtKB-KW"/>
</dbReference>
<dbReference type="STRING" id="456320.Mvol_1454"/>
<evidence type="ECO:0000256" key="2">
    <source>
        <dbReference type="ARBA" id="ARBA00022741"/>
    </source>
</evidence>
<dbReference type="InterPro" id="IPR036565">
    <property type="entry name" value="Mur-like_cat_sf"/>
</dbReference>
<evidence type="ECO:0000256" key="1">
    <source>
        <dbReference type="ARBA" id="ARBA00022598"/>
    </source>
</evidence>
<dbReference type="PANTHER" id="PTHR43024">
    <property type="entry name" value="UDP-N-ACETYLMURAMOYL-TRIPEPTIDE--D-ALANYL-D-ALANINE LIGASE"/>
    <property type="match status" value="1"/>
</dbReference>
<accession>D7DQI2</accession>
<dbReference type="FunCoup" id="D7DQI2">
    <property type="interactions" value="97"/>
</dbReference>
<evidence type="ECO:0000313" key="5">
    <source>
        <dbReference type="EMBL" id="ADI37109.1"/>
    </source>
</evidence>
<keyword evidence="3" id="KW-0067">ATP-binding</keyword>
<dbReference type="InParanoid" id="D7DQI2"/>
<keyword evidence="1 5" id="KW-0436">Ligase</keyword>
<dbReference type="Pfam" id="PF08245">
    <property type="entry name" value="Mur_ligase_M"/>
    <property type="match status" value="1"/>
</dbReference>
<dbReference type="AlphaFoldDB" id="D7DQI2"/>
<dbReference type="InterPro" id="IPR013221">
    <property type="entry name" value="Mur_ligase_cen"/>
</dbReference>
<dbReference type="PANTHER" id="PTHR43024:SF1">
    <property type="entry name" value="UDP-N-ACETYLMURAMOYL-TRIPEPTIDE--D-ALANYL-D-ALANINE LIGASE"/>
    <property type="match status" value="1"/>
</dbReference>